<reference evidence="2" key="1">
    <citation type="submission" date="2019-10" db="EMBL/GenBank/DDBJ databases">
        <title>Metagenomic sequencing of thiosulfate-disproportionating enrichment culture.</title>
        <authorList>
            <person name="Umezawa K."/>
            <person name="Kojima H."/>
            <person name="Fukui M."/>
        </authorList>
    </citation>
    <scope>NUCLEOTIDE SEQUENCE</scope>
    <source>
        <strain evidence="2">45J</strain>
    </source>
</reference>
<dbReference type="InterPro" id="IPR002716">
    <property type="entry name" value="PIN_dom"/>
</dbReference>
<feature type="domain" description="PIN" evidence="1">
    <location>
        <begin position="1"/>
        <end position="113"/>
    </location>
</feature>
<name>A0A5J4KZT1_9ZZZZ</name>
<dbReference type="InterPro" id="IPR002850">
    <property type="entry name" value="PIN_toxin-like"/>
</dbReference>
<dbReference type="PANTHER" id="PTHR34610">
    <property type="entry name" value="SSL7007 PROTEIN"/>
    <property type="match status" value="1"/>
</dbReference>
<evidence type="ECO:0000259" key="1">
    <source>
        <dbReference type="SMART" id="SM00670"/>
    </source>
</evidence>
<dbReference type="PANTHER" id="PTHR34610:SF3">
    <property type="entry name" value="SSL7007 PROTEIN"/>
    <property type="match status" value="1"/>
</dbReference>
<protein>
    <submittedName>
        <fullName evidence="2">Putative toxin-antitoxin system toxin component, PIN family</fullName>
    </submittedName>
</protein>
<comment type="caution">
    <text evidence="2">The sequence shown here is derived from an EMBL/GenBank/DDBJ whole genome shotgun (WGS) entry which is preliminary data.</text>
</comment>
<dbReference type="NCBIfam" id="TIGR00305">
    <property type="entry name" value="putative toxin-antitoxin system toxin component, PIN family"/>
    <property type="match status" value="1"/>
</dbReference>
<accession>A0A5J4KZT1</accession>
<dbReference type="Pfam" id="PF13470">
    <property type="entry name" value="PIN_3"/>
    <property type="match status" value="1"/>
</dbReference>
<dbReference type="SUPFAM" id="SSF88723">
    <property type="entry name" value="PIN domain-like"/>
    <property type="match status" value="1"/>
</dbReference>
<dbReference type="InterPro" id="IPR029060">
    <property type="entry name" value="PIN-like_dom_sf"/>
</dbReference>
<proteinExistence type="predicted"/>
<dbReference type="SMART" id="SM00670">
    <property type="entry name" value="PINc"/>
    <property type="match status" value="1"/>
</dbReference>
<dbReference type="AlphaFoldDB" id="A0A5J4KZT1"/>
<sequence length="133" mass="15439">MRVVIDTNIFVSSFFDGNPKNIIDLWKRGDITLCLSSDILEEYVDVLIRLGMKDQKELYELLSFFSSGFSTLFTKKTPSIRIVKNDPDDDKFVECALALKADHIITGDKELLSIRRYKNIQILTPQDFLRIFR</sequence>
<organism evidence="2">
    <name type="scientific">hot springs metagenome</name>
    <dbReference type="NCBI Taxonomy" id="433727"/>
    <lineage>
        <taxon>unclassified sequences</taxon>
        <taxon>metagenomes</taxon>
        <taxon>ecological metagenomes</taxon>
    </lineage>
</organism>
<dbReference type="EMBL" id="BLAB01000001">
    <property type="protein sequence ID" value="GER94784.1"/>
    <property type="molecule type" value="Genomic_DNA"/>
</dbReference>
<gene>
    <name evidence="2" type="ORF">A45J_2549</name>
</gene>
<evidence type="ECO:0000313" key="2">
    <source>
        <dbReference type="EMBL" id="GER94784.1"/>
    </source>
</evidence>
<dbReference type="Gene3D" id="3.40.50.1010">
    <property type="entry name" value="5'-nuclease"/>
    <property type="match status" value="1"/>
</dbReference>